<organism evidence="1 2">
    <name type="scientific">Streptomyces camponoticapitis</name>
    <dbReference type="NCBI Taxonomy" id="1616125"/>
    <lineage>
        <taxon>Bacteria</taxon>
        <taxon>Bacillati</taxon>
        <taxon>Actinomycetota</taxon>
        <taxon>Actinomycetes</taxon>
        <taxon>Kitasatosporales</taxon>
        <taxon>Streptomycetaceae</taxon>
        <taxon>Streptomyces</taxon>
    </lineage>
</organism>
<comment type="caution">
    <text evidence="1">The sequence shown here is derived from an EMBL/GenBank/DDBJ whole genome shotgun (WGS) entry which is preliminary data.</text>
</comment>
<proteinExistence type="predicted"/>
<evidence type="ECO:0000313" key="2">
    <source>
        <dbReference type="Proteomes" id="UP000660265"/>
    </source>
</evidence>
<reference evidence="2" key="1">
    <citation type="journal article" date="2019" name="Int. J. Syst. Evol. Microbiol.">
        <title>The Global Catalogue of Microorganisms (GCM) 10K type strain sequencing project: providing services to taxonomists for standard genome sequencing and annotation.</title>
        <authorList>
            <consortium name="The Broad Institute Genomics Platform"/>
            <consortium name="The Broad Institute Genome Sequencing Center for Infectious Disease"/>
            <person name="Wu L."/>
            <person name="Ma J."/>
        </authorList>
    </citation>
    <scope>NUCLEOTIDE SEQUENCE [LARGE SCALE GENOMIC DNA]</scope>
    <source>
        <strain evidence="2">CGMCC 4.7275</strain>
    </source>
</reference>
<protein>
    <recommendedName>
        <fullName evidence="3">DUF4244 domain-containing protein</fullName>
    </recommendedName>
</protein>
<dbReference type="Proteomes" id="UP000660265">
    <property type="component" value="Unassembled WGS sequence"/>
</dbReference>
<sequence length="103" mass="11129">MLIQLIQREIDMKMRVGLSGRQAWRVVEAASRVSRLRRSRLRVGTRPRLCTGVRMDSGMASAEYAMGTLAACGFAAVLYKVVTSGPVAGALESVIGNALDAKF</sequence>
<dbReference type="EMBL" id="BMMV01000012">
    <property type="protein sequence ID" value="GGK04263.1"/>
    <property type="molecule type" value="Genomic_DNA"/>
</dbReference>
<accession>A0ABQ2EAW5</accession>
<dbReference type="InterPro" id="IPR025338">
    <property type="entry name" value="DUF4244"/>
</dbReference>
<gene>
    <name evidence="1" type="ORF">GCM10011583_39970</name>
</gene>
<evidence type="ECO:0008006" key="3">
    <source>
        <dbReference type="Google" id="ProtNLM"/>
    </source>
</evidence>
<evidence type="ECO:0000313" key="1">
    <source>
        <dbReference type="EMBL" id="GGK04263.1"/>
    </source>
</evidence>
<dbReference type="RefSeq" id="WP_373292583.1">
    <property type="nucleotide sequence ID" value="NZ_BMMV01000012.1"/>
</dbReference>
<dbReference type="Pfam" id="PF14029">
    <property type="entry name" value="DUF4244"/>
    <property type="match status" value="1"/>
</dbReference>
<keyword evidence="2" id="KW-1185">Reference proteome</keyword>
<name>A0ABQ2EAW5_9ACTN</name>